<name>A0ABS1MT42_9ACTN</name>
<evidence type="ECO:0000313" key="2">
    <source>
        <dbReference type="Proteomes" id="UP000629371"/>
    </source>
</evidence>
<gene>
    <name evidence="1" type="ORF">JK360_16315</name>
</gene>
<evidence type="ECO:0000313" key="1">
    <source>
        <dbReference type="EMBL" id="MBL1090946.1"/>
    </source>
</evidence>
<protein>
    <submittedName>
        <fullName evidence="1">Uncharacterized protein</fullName>
    </submittedName>
</protein>
<proteinExistence type="predicted"/>
<reference evidence="1 2" key="1">
    <citation type="submission" date="2021-01" db="EMBL/GenBank/DDBJ databases">
        <title>WGS of actinomycetes isolated from Thailand.</title>
        <authorList>
            <person name="Thawai C."/>
        </authorList>
    </citation>
    <scope>NUCLEOTIDE SEQUENCE [LARGE SCALE GENOMIC DNA]</scope>
    <source>
        <strain evidence="1 2">CH9-7</strain>
    </source>
</reference>
<accession>A0ABS1MT42</accession>
<keyword evidence="2" id="KW-1185">Reference proteome</keyword>
<dbReference type="Proteomes" id="UP000629371">
    <property type="component" value="Unassembled WGS sequence"/>
</dbReference>
<comment type="caution">
    <text evidence="1">The sequence shown here is derived from an EMBL/GenBank/DDBJ whole genome shotgun (WGS) entry which is preliminary data.</text>
</comment>
<organism evidence="1 2">
    <name type="scientific">Streptomyces siderophoricus</name>
    <dbReference type="NCBI Taxonomy" id="2802281"/>
    <lineage>
        <taxon>Bacteria</taxon>
        <taxon>Bacillati</taxon>
        <taxon>Actinomycetota</taxon>
        <taxon>Actinomycetes</taxon>
        <taxon>Kitasatosporales</taxon>
        <taxon>Streptomycetaceae</taxon>
        <taxon>Streptomyces</taxon>
    </lineage>
</organism>
<sequence length="47" mass="5250">MEAFAHAVPALVICELLSVPYADRKRFQRQVLTIFDQSRCGGEGRGL</sequence>
<dbReference type="EMBL" id="JAERRI010000008">
    <property type="protein sequence ID" value="MBL1090946.1"/>
    <property type="molecule type" value="Genomic_DNA"/>
</dbReference>